<evidence type="ECO:0000313" key="1">
    <source>
        <dbReference type="EMBL" id="SHK95533.1"/>
    </source>
</evidence>
<protein>
    <submittedName>
        <fullName evidence="1">Uncharacterized protein</fullName>
    </submittedName>
</protein>
<dbReference type="OrthoDB" id="9875735at2"/>
<accession>A0A1M6WP46</accession>
<organism evidence="1 2">
    <name type="scientific">Anaerotignum lactatifermentans DSM 14214</name>
    <dbReference type="NCBI Taxonomy" id="1121323"/>
    <lineage>
        <taxon>Bacteria</taxon>
        <taxon>Bacillati</taxon>
        <taxon>Bacillota</taxon>
        <taxon>Clostridia</taxon>
        <taxon>Lachnospirales</taxon>
        <taxon>Anaerotignaceae</taxon>
        <taxon>Anaerotignum</taxon>
    </lineage>
</organism>
<dbReference type="EMBL" id="FRAH01000056">
    <property type="protein sequence ID" value="SHK95533.1"/>
    <property type="molecule type" value="Genomic_DNA"/>
</dbReference>
<dbReference type="Proteomes" id="UP000183975">
    <property type="component" value="Unassembled WGS sequence"/>
</dbReference>
<sequence>MDKLVESLRVLLENERDGVLHVDGERLRQAKYAGSVEALRKILDEDGWSAEKKIDAVRKLLDEALEK</sequence>
<evidence type="ECO:0000313" key="2">
    <source>
        <dbReference type="Proteomes" id="UP000183975"/>
    </source>
</evidence>
<dbReference type="AlphaFoldDB" id="A0A1M6WP46"/>
<keyword evidence="2" id="KW-1185">Reference proteome</keyword>
<name>A0A1M6WP46_9FIRM</name>
<reference evidence="1 2" key="1">
    <citation type="submission" date="2016-11" db="EMBL/GenBank/DDBJ databases">
        <authorList>
            <person name="Jaros S."/>
            <person name="Januszkiewicz K."/>
            <person name="Wedrychowicz H."/>
        </authorList>
    </citation>
    <scope>NUCLEOTIDE SEQUENCE [LARGE SCALE GENOMIC DNA]</scope>
    <source>
        <strain evidence="1 2">DSM 14214</strain>
    </source>
</reference>
<dbReference type="RefSeq" id="WP_072852497.1">
    <property type="nucleotide sequence ID" value="NZ_FRAH01000056.1"/>
</dbReference>
<gene>
    <name evidence="1" type="ORF">SAMN02745138_02628</name>
</gene>
<proteinExistence type="predicted"/>